<comment type="similarity">
    <text evidence="1 4">Belongs to the D-isomer specific 2-hydroxyacid dehydrogenase family.</text>
</comment>
<dbReference type="Gene3D" id="3.40.50.720">
    <property type="entry name" value="NAD(P)-binding Rossmann-like Domain"/>
    <property type="match status" value="2"/>
</dbReference>
<dbReference type="Proteomes" id="UP000189970">
    <property type="component" value="Unassembled WGS sequence"/>
</dbReference>
<evidence type="ECO:0000256" key="4">
    <source>
        <dbReference type="RuleBase" id="RU003719"/>
    </source>
</evidence>
<accession>A0A1V4DJ18</accession>
<evidence type="ECO:0000256" key="3">
    <source>
        <dbReference type="ARBA" id="ARBA00023027"/>
    </source>
</evidence>
<dbReference type="AlphaFoldDB" id="A0A1V4DJ18"/>
<gene>
    <name evidence="7" type="ORF">BW731_09655</name>
</gene>
<dbReference type="Pfam" id="PF00389">
    <property type="entry name" value="2-Hacid_dh"/>
    <property type="match status" value="1"/>
</dbReference>
<evidence type="ECO:0000313" key="8">
    <source>
        <dbReference type="Proteomes" id="UP000189970"/>
    </source>
</evidence>
<feature type="domain" description="D-isomer specific 2-hydroxyacid dehydrogenase catalytic" evidence="5">
    <location>
        <begin position="54"/>
        <end position="307"/>
    </location>
</feature>
<keyword evidence="2 4" id="KW-0560">Oxidoreductase</keyword>
<feature type="domain" description="D-isomer specific 2-hydroxyacid dehydrogenase NAD-binding" evidence="6">
    <location>
        <begin position="102"/>
        <end position="276"/>
    </location>
</feature>
<organism evidence="7 8">
    <name type="scientific">Vagococcus martis</name>
    <dbReference type="NCBI Taxonomy" id="1768210"/>
    <lineage>
        <taxon>Bacteria</taxon>
        <taxon>Bacillati</taxon>
        <taxon>Bacillota</taxon>
        <taxon>Bacilli</taxon>
        <taxon>Lactobacillales</taxon>
        <taxon>Enterococcaceae</taxon>
        <taxon>Vagococcus</taxon>
    </lineage>
</organism>
<dbReference type="SUPFAM" id="SSF52283">
    <property type="entry name" value="Formate/glycerate dehydrogenase catalytic domain-like"/>
    <property type="match status" value="1"/>
</dbReference>
<dbReference type="GO" id="GO:0016616">
    <property type="term" value="F:oxidoreductase activity, acting on the CH-OH group of donors, NAD or NADP as acceptor"/>
    <property type="evidence" value="ECO:0007669"/>
    <property type="project" value="InterPro"/>
</dbReference>
<protein>
    <recommendedName>
        <fullName evidence="9">Hydroxyacid dehydrogenase</fullName>
    </recommendedName>
</protein>
<dbReference type="InterPro" id="IPR036291">
    <property type="entry name" value="NAD(P)-bd_dom_sf"/>
</dbReference>
<comment type="caution">
    <text evidence="7">The sequence shown here is derived from an EMBL/GenBank/DDBJ whole genome shotgun (WGS) entry which is preliminary data.</text>
</comment>
<keyword evidence="3" id="KW-0520">NAD</keyword>
<dbReference type="GO" id="GO:0051287">
    <property type="term" value="F:NAD binding"/>
    <property type="evidence" value="ECO:0007669"/>
    <property type="project" value="InterPro"/>
</dbReference>
<evidence type="ECO:0000259" key="6">
    <source>
        <dbReference type="Pfam" id="PF02826"/>
    </source>
</evidence>
<evidence type="ECO:0008006" key="9">
    <source>
        <dbReference type="Google" id="ProtNLM"/>
    </source>
</evidence>
<dbReference type="PANTHER" id="PTHR43333:SF1">
    <property type="entry name" value="D-ISOMER SPECIFIC 2-HYDROXYACID DEHYDROGENASE NAD-BINDING DOMAIN-CONTAINING PROTEIN"/>
    <property type="match status" value="1"/>
</dbReference>
<dbReference type="PANTHER" id="PTHR43333">
    <property type="entry name" value="2-HACID_DH_C DOMAIN-CONTAINING PROTEIN"/>
    <property type="match status" value="1"/>
</dbReference>
<evidence type="ECO:0000256" key="1">
    <source>
        <dbReference type="ARBA" id="ARBA00005854"/>
    </source>
</evidence>
<dbReference type="InterPro" id="IPR006139">
    <property type="entry name" value="D-isomer_2_OHA_DH_cat_dom"/>
</dbReference>
<dbReference type="Pfam" id="PF02826">
    <property type="entry name" value="2-Hacid_dh_C"/>
    <property type="match status" value="1"/>
</dbReference>
<keyword evidence="8" id="KW-1185">Reference proteome</keyword>
<evidence type="ECO:0000259" key="5">
    <source>
        <dbReference type="Pfam" id="PF00389"/>
    </source>
</evidence>
<proteinExistence type="inferred from homology"/>
<dbReference type="SUPFAM" id="SSF51735">
    <property type="entry name" value="NAD(P)-binding Rossmann-fold domains"/>
    <property type="match status" value="1"/>
</dbReference>
<dbReference type="InterPro" id="IPR006140">
    <property type="entry name" value="D-isomer_DH_NAD-bd"/>
</dbReference>
<name>A0A1V4DJ18_9ENTE</name>
<evidence type="ECO:0000256" key="2">
    <source>
        <dbReference type="ARBA" id="ARBA00023002"/>
    </source>
</evidence>
<dbReference type="RefSeq" id="WP_079347689.1">
    <property type="nucleotide sequence ID" value="NZ_MVAB01000001.1"/>
</dbReference>
<reference evidence="7 8" key="1">
    <citation type="submission" date="2017-02" db="EMBL/GenBank/DDBJ databases">
        <title>Vagococcus cremeus sp. nov., isolated from the small intestine of a marten, Martes flavigula.</title>
        <authorList>
            <person name="Tak E.J."/>
            <person name="Bae J.-W."/>
        </authorList>
    </citation>
    <scope>NUCLEOTIDE SEQUENCE [LARGE SCALE GENOMIC DNA]</scope>
    <source>
        <strain evidence="7 8">D7T301</strain>
    </source>
</reference>
<dbReference type="EMBL" id="MVAB01000001">
    <property type="protein sequence ID" value="OPF88421.1"/>
    <property type="molecule type" value="Genomic_DNA"/>
</dbReference>
<sequence>MVERLLDCVDLTIEQENDLKNTFPNIEIIKLNELTQQNTEDITIMYGWSQYLPDIDQFCSLKWVQTLSAGVNYLPLDKLERNGITVTTTSGIHGHQMTESVLGMLFSHTRNIRQSILNQEKREWGITEKGTDLVGKKVMIFGTGNIARQLAKTLQVFDCDVFGINRSGRVVEGFTQTCSFEEGNEVLRTVDIMINLMPGTTETDHFFNDDLFSKMTNGVIFINMGRGSSVDTRALIKHIKSGKIGFAALDVFEEEPLSKDSELWCLENVLITPHISGATDKYNERAFNVLMDNVSHFTHQEPLKNRVDLELGY</sequence>
<evidence type="ECO:0000313" key="7">
    <source>
        <dbReference type="EMBL" id="OPF88421.1"/>
    </source>
</evidence>